<dbReference type="EMBL" id="CP021417">
    <property type="protein sequence ID" value="ARU45993.1"/>
    <property type="molecule type" value="Genomic_DNA"/>
</dbReference>
<protein>
    <recommendedName>
        <fullName evidence="3">Methionine synthase</fullName>
    </recommendedName>
</protein>
<organism evidence="1 2">
    <name type="scientific">Corynebacterium silvaticum</name>
    <dbReference type="NCBI Taxonomy" id="2320431"/>
    <lineage>
        <taxon>Bacteria</taxon>
        <taxon>Bacillati</taxon>
        <taxon>Actinomycetota</taxon>
        <taxon>Actinomycetes</taxon>
        <taxon>Mycobacteriales</taxon>
        <taxon>Corynebacteriaceae</taxon>
        <taxon>Corynebacterium</taxon>
    </lineage>
</organism>
<evidence type="ECO:0008006" key="3">
    <source>
        <dbReference type="Google" id="ProtNLM"/>
    </source>
</evidence>
<dbReference type="Proteomes" id="UP000195652">
    <property type="component" value="Chromosome"/>
</dbReference>
<dbReference type="InterPro" id="IPR038071">
    <property type="entry name" value="UROD/MetE-like_sf"/>
</dbReference>
<reference evidence="1 2" key="1">
    <citation type="journal article" date="2014" name="BMC Vet. Res.">
        <title>First report of Corynebacterium pseudotuberculosis from caseous lymphadenitis lesions in Black Alentejano pig (Sus scrofa domesticus).</title>
        <authorList>
            <person name="Oliveira M."/>
            <person name="Barroco C."/>
            <person name="Mottola C."/>
            <person name="Santos R."/>
            <person name="Lemsaddek A."/>
            <person name="Tavares L."/>
            <person name="Semedo-Lemsaddek T."/>
        </authorList>
    </citation>
    <scope>NUCLEOTIDE SEQUENCE [LARGE SCALE GENOMIC DNA]</scope>
    <source>
        <strain evidence="1 2">PO100/5</strain>
    </source>
</reference>
<dbReference type="RefSeq" id="WP_087453818.1">
    <property type="nucleotide sequence ID" value="NZ_CP021417.2"/>
</dbReference>
<reference evidence="1 2" key="3">
    <citation type="journal article" date="2020" name="Int. J. Syst. Evol. Microbiol.">
        <title>Corynebacterium silvaticum sp. nov., a unique group of NTTB corynebacteria in wild boar and roe deer.</title>
        <authorList>
            <person name="Dangel A."/>
            <person name="Berger A."/>
            <person name="Rau J."/>
            <person name="Eisenberg T."/>
            <person name="Kampfer P."/>
            <person name="Margos G."/>
            <person name="Contzen M."/>
            <person name="Busse H.J."/>
            <person name="Konrad R."/>
            <person name="Peters M."/>
            <person name="Sting R."/>
            <person name="Sing A."/>
        </authorList>
    </citation>
    <scope>NUCLEOTIDE SEQUENCE [LARGE SCALE GENOMIC DNA]</scope>
    <source>
        <strain evidence="1 2">PO100/5</strain>
    </source>
</reference>
<accession>A0A7Y4P7I4</accession>
<name>A0A7Y4P7I4_9CORY</name>
<dbReference type="OrthoDB" id="5242426at2"/>
<dbReference type="KEGG" id="csil:CBE74_05235"/>
<proteinExistence type="predicted"/>
<reference evidence="1 2" key="4">
    <citation type="journal article" date="2020" name="PLoS ONE">
        <title>Taxonomic classification of strain PO100/5 shows a broader geographic distribution and genetic markers of the recently described Corynebacterium silvaticum.</title>
        <authorList>
            <person name="Viana M.V.C."/>
            <person name="Profeta R."/>
            <person name="da Silva A.L."/>
            <person name="Hurtado R."/>
            <person name="Cerqueira J.C."/>
            <person name="Ribeiro B.F.S."/>
            <person name="Almeida M.O."/>
            <person name="Morais-Rodrigues F."/>
            <person name="Soares S.C."/>
            <person name="Oliveira M."/>
            <person name="Tavares L."/>
            <person name="Figueiredo H."/>
            <person name="Wattam A.R."/>
            <person name="Barh D."/>
            <person name="Ghosh P."/>
            <person name="Silva A."/>
            <person name="Azevedo V."/>
        </authorList>
    </citation>
    <scope>NUCLEOTIDE SEQUENCE [LARGE SCALE GENOMIC DNA]</scope>
    <source>
        <strain evidence="1 2">PO100/5</strain>
    </source>
</reference>
<dbReference type="Gene3D" id="3.20.20.210">
    <property type="match status" value="1"/>
</dbReference>
<keyword evidence="2" id="KW-1185">Reference proteome</keyword>
<sequence>MATFALGPMPGTSIIDAADVIAGETGDMRALPQLPSRGLGSDAVGRTCTLMPDLPVEKGPRSWRLSARPQLLTHRIWDRMEEDLDHMQEQWGSAPALKAQVLGPWTLATHMELPNGHRAVTDSGALRDITEALTHGVREHVSDLHKRFDARIRIQIDEPVLSALRRGEIQGTSDFDTIPAVHPKDLGERLAGIAEAVRGENVDLVLLNETGREPNVDVAVLAAVDQILISPTRVKGTRLLDAFGEALASGMRAGLGLYGAHARDLAIAVARFYDELGIERHALAHADITQSAPRIDTTLVDVAHDLATLREVEEILQRDAGDL</sequence>
<dbReference type="SUPFAM" id="SSF51726">
    <property type="entry name" value="UROD/MetE-like"/>
    <property type="match status" value="1"/>
</dbReference>
<evidence type="ECO:0000313" key="1">
    <source>
        <dbReference type="EMBL" id="ARU45993.1"/>
    </source>
</evidence>
<dbReference type="GeneID" id="75007664"/>
<gene>
    <name evidence="1" type="ORF">CBE74_05235</name>
</gene>
<evidence type="ECO:0000313" key="2">
    <source>
        <dbReference type="Proteomes" id="UP000195652"/>
    </source>
</evidence>
<dbReference type="AlphaFoldDB" id="A0A7Y4P7I4"/>
<reference evidence="1 2" key="2">
    <citation type="journal article" date="2020" name="Antonie Van Leeuwenhoek">
        <title>Phylogenomic characterisation of a novel corynebacterial species pathogenic to animals.</title>
        <authorList>
            <person name="Moller J."/>
            <person name="Musella L."/>
            <person name="Melnikov V."/>
            <person name="Geissdorfer W."/>
            <person name="Burkovski A."/>
            <person name="Sangal V."/>
        </authorList>
    </citation>
    <scope>NUCLEOTIDE SEQUENCE [LARGE SCALE GENOMIC DNA]</scope>
    <source>
        <strain evidence="1 2">PO100/5</strain>
    </source>
</reference>